<proteinExistence type="predicted"/>
<gene>
    <name evidence="2" type="ORF">AN619_29270</name>
</gene>
<keyword evidence="1" id="KW-1133">Transmembrane helix</keyword>
<dbReference type="AlphaFoldDB" id="A0A140KZN7"/>
<dbReference type="STRING" id="520762.AN619_29270"/>
<protein>
    <submittedName>
        <fullName evidence="2">Uncharacterized protein</fullName>
    </submittedName>
</protein>
<comment type="caution">
    <text evidence="2">The sequence shown here is derived from an EMBL/GenBank/DDBJ whole genome shotgun (WGS) entry which is preliminary data.</text>
</comment>
<feature type="transmembrane region" description="Helical" evidence="1">
    <location>
        <begin position="29"/>
        <end position="51"/>
    </location>
</feature>
<reference evidence="2 3" key="1">
    <citation type="submission" date="2015-12" db="EMBL/GenBank/DDBJ databases">
        <title>Draft genome sequence of the thermoanaerobe Thermotalea metallivorans, an isolate from the runoff channel of the Great Artesian Basin, Australia.</title>
        <authorList>
            <person name="Patel B.K."/>
        </authorList>
    </citation>
    <scope>NUCLEOTIDE SEQUENCE [LARGE SCALE GENOMIC DNA]</scope>
    <source>
        <strain evidence="2 3">B2-1</strain>
    </source>
</reference>
<name>A0A140KZN7_9FIRM</name>
<keyword evidence="1" id="KW-0812">Transmembrane</keyword>
<organism evidence="2 3">
    <name type="scientific">Thermotalea metallivorans</name>
    <dbReference type="NCBI Taxonomy" id="520762"/>
    <lineage>
        <taxon>Bacteria</taxon>
        <taxon>Bacillati</taxon>
        <taxon>Bacillota</taxon>
        <taxon>Clostridia</taxon>
        <taxon>Peptostreptococcales</taxon>
        <taxon>Thermotaleaceae</taxon>
        <taxon>Thermotalea</taxon>
    </lineage>
</organism>
<evidence type="ECO:0000313" key="3">
    <source>
        <dbReference type="Proteomes" id="UP000070456"/>
    </source>
</evidence>
<keyword evidence="1" id="KW-0472">Membrane</keyword>
<keyword evidence="3" id="KW-1185">Reference proteome</keyword>
<evidence type="ECO:0000313" key="2">
    <source>
        <dbReference type="EMBL" id="KXG73762.1"/>
    </source>
</evidence>
<dbReference type="EMBL" id="LOEE01000078">
    <property type="protein sequence ID" value="KXG73762.1"/>
    <property type="molecule type" value="Genomic_DNA"/>
</dbReference>
<evidence type="ECO:0000256" key="1">
    <source>
        <dbReference type="SAM" id="Phobius"/>
    </source>
</evidence>
<sequence length="83" mass="9331">MNNFPANAQYTIEYLNYPFQRGFYAMEKILHTLSSTLHILAAVTWIGSMIYSEFAVKPALNNLGDMKAHGVNGIAMKKFSNLT</sequence>
<dbReference type="Proteomes" id="UP000070456">
    <property type="component" value="Unassembled WGS sequence"/>
</dbReference>
<accession>A0A140KZN7</accession>